<accession>A0A1G7JXJ1</accession>
<evidence type="ECO:0000313" key="2">
    <source>
        <dbReference type="EMBL" id="SDF29688.1"/>
    </source>
</evidence>
<proteinExistence type="predicted"/>
<protein>
    <submittedName>
        <fullName evidence="2">Uncharacterized protein</fullName>
    </submittedName>
</protein>
<evidence type="ECO:0000256" key="1">
    <source>
        <dbReference type="SAM" id="SignalP"/>
    </source>
</evidence>
<name>A0A1G7JXJ1_9BRAD</name>
<keyword evidence="1" id="KW-0732">Signal</keyword>
<evidence type="ECO:0000313" key="3">
    <source>
        <dbReference type="Proteomes" id="UP000199245"/>
    </source>
</evidence>
<dbReference type="EMBL" id="FMZW01000050">
    <property type="protein sequence ID" value="SDF29688.1"/>
    <property type="molecule type" value="Genomic_DNA"/>
</dbReference>
<dbReference type="AlphaFoldDB" id="A0A1G7JXJ1"/>
<dbReference type="Proteomes" id="UP000199245">
    <property type="component" value="Unassembled WGS sequence"/>
</dbReference>
<organism evidence="2 3">
    <name type="scientific">Bradyrhizobium brasilense</name>
    <dbReference type="NCBI Taxonomy" id="1419277"/>
    <lineage>
        <taxon>Bacteria</taxon>
        <taxon>Pseudomonadati</taxon>
        <taxon>Pseudomonadota</taxon>
        <taxon>Alphaproteobacteria</taxon>
        <taxon>Hyphomicrobiales</taxon>
        <taxon>Nitrobacteraceae</taxon>
        <taxon>Bradyrhizobium</taxon>
    </lineage>
</organism>
<feature type="chain" id="PRO_5011603093" evidence="1">
    <location>
        <begin position="24"/>
        <end position="242"/>
    </location>
</feature>
<feature type="signal peptide" evidence="1">
    <location>
        <begin position="1"/>
        <end position="23"/>
    </location>
</feature>
<gene>
    <name evidence="2" type="ORF">SAMN05216337_105048</name>
</gene>
<sequence length="242" mass="26408">MKMFLVLAAALSVALVASSPCLARAGGGAHSYGGGARSAATFRATPVMRSAPGYRAPPAARLYVPRQQYAHPRYVPAIYTRSTVHRLISVSRNPTYANPVRRAPERFVRFHGRMIGVPPLAGLTAPAIVEVPDLGEVIVPLDMYTTVYPLLISDDESDRESAITQLRERAERDPASLVQRSAAVSIPPMNDPCPNCQDDKVEVLHTCRPIGECDMSERLVNSSKNPTYLVPERGSDRRGLIF</sequence>
<reference evidence="2 3" key="1">
    <citation type="submission" date="2016-10" db="EMBL/GenBank/DDBJ databases">
        <authorList>
            <person name="de Groot N.N."/>
        </authorList>
    </citation>
    <scope>NUCLEOTIDE SEQUENCE [LARGE SCALE GENOMIC DNA]</scope>
    <source>
        <strain evidence="2 3">R5</strain>
    </source>
</reference>